<keyword evidence="4" id="KW-1185">Reference proteome</keyword>
<name>A0ABV3LA45_9RHOB</name>
<dbReference type="InterPro" id="IPR040190">
    <property type="entry name" value="MURQ/GCKR"/>
</dbReference>
<dbReference type="RefSeq" id="WP_366194392.1">
    <property type="nucleotide sequence ID" value="NZ_JBFBVU010000029.1"/>
</dbReference>
<dbReference type="PROSITE" id="PS51464">
    <property type="entry name" value="SIS"/>
    <property type="match status" value="1"/>
</dbReference>
<keyword evidence="1" id="KW-0119">Carbohydrate metabolism</keyword>
<keyword evidence="3" id="KW-0456">Lyase</keyword>
<dbReference type="Proteomes" id="UP001553161">
    <property type="component" value="Unassembled WGS sequence"/>
</dbReference>
<gene>
    <name evidence="3" type="ORF">AB0T83_16815</name>
</gene>
<dbReference type="Gene3D" id="1.10.8.1080">
    <property type="match status" value="1"/>
</dbReference>
<evidence type="ECO:0000313" key="4">
    <source>
        <dbReference type="Proteomes" id="UP001553161"/>
    </source>
</evidence>
<dbReference type="InterPro" id="IPR046348">
    <property type="entry name" value="SIS_dom_sf"/>
</dbReference>
<dbReference type="Gene3D" id="3.40.50.10490">
    <property type="entry name" value="Glucose-6-phosphate isomerase like protein, domain 1"/>
    <property type="match status" value="1"/>
</dbReference>
<dbReference type="SUPFAM" id="SSF53697">
    <property type="entry name" value="SIS domain"/>
    <property type="match status" value="1"/>
</dbReference>
<dbReference type="GO" id="GO:0016829">
    <property type="term" value="F:lyase activity"/>
    <property type="evidence" value="ECO:0007669"/>
    <property type="project" value="UniProtKB-KW"/>
</dbReference>
<accession>A0ABV3LA45</accession>
<dbReference type="InterPro" id="IPR001347">
    <property type="entry name" value="SIS_dom"/>
</dbReference>
<sequence>MSIAPSTASGILPLDALSRDEALSAMLASQQAAVAAVAHAKPAIDAGAAHLAKALSAGHRVFWAAAGSSGLMALADACELPGTFGVAQDQIRICMAGGVPADGAMPGNTEDSTAEATTAVATMQPGDLAIVVSASGTTPFAIAFAEAALARGQTVVAIANVPGSPLLTMADVAIALPTGPEIIEGSTRLGAGTAQKVALNMMSTQAGVLMGHVHDGLMVNLIPDNIKLRKRAATIVSRITGVAPEAAQDALKACDWNTKCAVLVASGHDPDTARRMLAEAGGRLHACLTTAAKTP</sequence>
<evidence type="ECO:0000256" key="1">
    <source>
        <dbReference type="ARBA" id="ARBA00023277"/>
    </source>
</evidence>
<dbReference type="EC" id="4.2.1.126" evidence="3"/>
<reference evidence="3 4" key="1">
    <citation type="submission" date="2024-07" db="EMBL/GenBank/DDBJ databases">
        <authorList>
            <person name="Kang M."/>
        </authorList>
    </citation>
    <scope>NUCLEOTIDE SEQUENCE [LARGE SCALE GENOMIC DNA]</scope>
    <source>
        <strain evidence="3 4">DFM31</strain>
    </source>
</reference>
<feature type="domain" description="SIS" evidence="2">
    <location>
        <begin position="51"/>
        <end position="212"/>
    </location>
</feature>
<comment type="caution">
    <text evidence="3">The sequence shown here is derived from an EMBL/GenBank/DDBJ whole genome shotgun (WGS) entry which is preliminary data.</text>
</comment>
<dbReference type="PANTHER" id="PTHR10088:SF4">
    <property type="entry name" value="GLUCOKINASE REGULATORY PROTEIN"/>
    <property type="match status" value="1"/>
</dbReference>
<proteinExistence type="predicted"/>
<dbReference type="PANTHER" id="PTHR10088">
    <property type="entry name" value="GLUCOKINASE REGULATORY PROTEIN"/>
    <property type="match status" value="1"/>
</dbReference>
<organism evidence="3 4">
    <name type="scientific">Meridianimarinicoccus marinus</name>
    <dbReference type="NCBI Taxonomy" id="3231483"/>
    <lineage>
        <taxon>Bacteria</taxon>
        <taxon>Pseudomonadati</taxon>
        <taxon>Pseudomonadota</taxon>
        <taxon>Alphaproteobacteria</taxon>
        <taxon>Rhodobacterales</taxon>
        <taxon>Paracoccaceae</taxon>
        <taxon>Meridianimarinicoccus</taxon>
    </lineage>
</organism>
<evidence type="ECO:0000313" key="3">
    <source>
        <dbReference type="EMBL" id="MEV8468439.1"/>
    </source>
</evidence>
<protein>
    <submittedName>
        <fullName evidence="3">N-acetylmuramic acid 6-phosphate etherase</fullName>
        <ecNumber evidence="3">4.2.1.126</ecNumber>
    </submittedName>
</protein>
<evidence type="ECO:0000259" key="2">
    <source>
        <dbReference type="PROSITE" id="PS51464"/>
    </source>
</evidence>
<dbReference type="NCBIfam" id="NF003915">
    <property type="entry name" value="PRK05441.1"/>
    <property type="match status" value="1"/>
</dbReference>
<dbReference type="Pfam" id="PF01380">
    <property type="entry name" value="SIS"/>
    <property type="match status" value="1"/>
</dbReference>
<dbReference type="EMBL" id="JBFBVU010000029">
    <property type="protein sequence ID" value="MEV8468439.1"/>
    <property type="molecule type" value="Genomic_DNA"/>
</dbReference>